<feature type="transmembrane region" description="Helical" evidence="2">
    <location>
        <begin position="28"/>
        <end position="51"/>
    </location>
</feature>
<dbReference type="Proteomes" id="UP001500668">
    <property type="component" value="Unassembled WGS sequence"/>
</dbReference>
<keyword evidence="2" id="KW-1133">Transmembrane helix</keyword>
<comment type="caution">
    <text evidence="3">The sequence shown here is derived from an EMBL/GenBank/DDBJ whole genome shotgun (WGS) entry which is preliminary data.</text>
</comment>
<dbReference type="EMBL" id="BAAACA010000009">
    <property type="protein sequence ID" value="GAA0589512.1"/>
    <property type="molecule type" value="Genomic_DNA"/>
</dbReference>
<evidence type="ECO:0000256" key="1">
    <source>
        <dbReference type="SAM" id="MobiDB-lite"/>
    </source>
</evidence>
<reference evidence="4" key="1">
    <citation type="journal article" date="2019" name="Int. J. Syst. Evol. Microbiol.">
        <title>The Global Catalogue of Microorganisms (GCM) 10K type strain sequencing project: providing services to taxonomists for standard genome sequencing and annotation.</title>
        <authorList>
            <consortium name="The Broad Institute Genomics Platform"/>
            <consortium name="The Broad Institute Genome Sequencing Center for Infectious Disease"/>
            <person name="Wu L."/>
            <person name="Ma J."/>
        </authorList>
    </citation>
    <scope>NUCLEOTIDE SEQUENCE [LARGE SCALE GENOMIC DNA]</scope>
    <source>
        <strain evidence="4">JCM 5067</strain>
    </source>
</reference>
<feature type="compositionally biased region" description="Pro residues" evidence="1">
    <location>
        <begin position="7"/>
        <end position="23"/>
    </location>
</feature>
<evidence type="ECO:0008006" key="5">
    <source>
        <dbReference type="Google" id="ProtNLM"/>
    </source>
</evidence>
<name>A0ABP3QET8_9ACTN</name>
<keyword evidence="2" id="KW-0472">Membrane</keyword>
<keyword evidence="4" id="KW-1185">Reference proteome</keyword>
<dbReference type="RefSeq" id="WP_344072168.1">
    <property type="nucleotide sequence ID" value="NZ_BAAACA010000009.1"/>
</dbReference>
<keyword evidence="2" id="KW-0812">Transmembrane</keyword>
<feature type="region of interest" description="Disordered" evidence="1">
    <location>
        <begin position="1"/>
        <end position="23"/>
    </location>
</feature>
<sequence length="222" mass="23158">MTTPSFVSPPPLPPTPPFQPGRPPARRAWLAGAVGALVLVLLAGAAVWWLARDEDDSPLAGRPRVTDSAAGLSYGVPEGWKRNDGKDLIQAFTSSITTKGPDGHGGAAVLAGRGAPVDESSLKQRTETAARSNAEFFYPDGTSSREESRATTVSGRPAHTVVLNVHDDSGRAGRIRLTIVERGDDRSAFLLGVTESPAGASEPAEQIDGREVDAVLASAAVE</sequence>
<accession>A0ABP3QET8</accession>
<evidence type="ECO:0000313" key="3">
    <source>
        <dbReference type="EMBL" id="GAA0589512.1"/>
    </source>
</evidence>
<evidence type="ECO:0000313" key="4">
    <source>
        <dbReference type="Proteomes" id="UP001500668"/>
    </source>
</evidence>
<gene>
    <name evidence="3" type="ORF">GCM10010394_18640</name>
</gene>
<evidence type="ECO:0000256" key="2">
    <source>
        <dbReference type="SAM" id="Phobius"/>
    </source>
</evidence>
<protein>
    <recommendedName>
        <fullName evidence="5">Secreted protein</fullName>
    </recommendedName>
</protein>
<organism evidence="3 4">
    <name type="scientific">Streptomyces crystallinus</name>
    <dbReference type="NCBI Taxonomy" id="68191"/>
    <lineage>
        <taxon>Bacteria</taxon>
        <taxon>Bacillati</taxon>
        <taxon>Actinomycetota</taxon>
        <taxon>Actinomycetes</taxon>
        <taxon>Kitasatosporales</taxon>
        <taxon>Streptomycetaceae</taxon>
        <taxon>Streptomyces</taxon>
    </lineage>
</organism>
<proteinExistence type="predicted"/>